<dbReference type="Proteomes" id="UP000507470">
    <property type="component" value="Unassembled WGS sequence"/>
</dbReference>
<protein>
    <submittedName>
        <fullName evidence="3">GALC</fullName>
        <ecNumber evidence="3">3.2.1.46</ecNumber>
    </submittedName>
</protein>
<evidence type="ECO:0000259" key="2">
    <source>
        <dbReference type="Pfam" id="PF21708"/>
    </source>
</evidence>
<dbReference type="GO" id="GO:0016020">
    <property type="term" value="C:membrane"/>
    <property type="evidence" value="ECO:0007669"/>
    <property type="project" value="GOC"/>
</dbReference>
<proteinExistence type="predicted"/>
<evidence type="ECO:0000313" key="3">
    <source>
        <dbReference type="EMBL" id="CAC5369948.1"/>
    </source>
</evidence>
<dbReference type="EMBL" id="CACVKT020001634">
    <property type="protein sequence ID" value="CAC5369948.1"/>
    <property type="molecule type" value="Genomic_DNA"/>
</dbReference>
<dbReference type="GO" id="GO:0005764">
    <property type="term" value="C:lysosome"/>
    <property type="evidence" value="ECO:0007669"/>
    <property type="project" value="TreeGrafter"/>
</dbReference>
<sequence>MVITLTTLTTGQKGSHPDPPPDKSFPFPYTENFEEYNDTEQPKYMAQQLGCFEVHKSNDSNHGNVLRQMVLEQPVYWNAADRLKRTANLIGDYSWEDVTVEDITVSVDAKTGEINGTTGVFLAARVDRGGVKTGGALGVFFYFYPSLQMYKLTSDIGGKSLLKSGVAQMANKGWNTLKLILQGYQVEGYLNGQYLFESDIQNVPLTGFVGFGTSDYGYAEYDNLAIYNLEKVTPHNNPDILYFIPR</sequence>
<keyword evidence="4" id="KW-1185">Reference proteome</keyword>
<dbReference type="InterPro" id="IPR049162">
    <property type="entry name" value="GH59_C"/>
</dbReference>
<reference evidence="3 4" key="1">
    <citation type="submission" date="2020-06" db="EMBL/GenBank/DDBJ databases">
        <authorList>
            <person name="Li R."/>
            <person name="Bekaert M."/>
        </authorList>
    </citation>
    <scope>NUCLEOTIDE SEQUENCE [LARGE SCALE GENOMIC DNA]</scope>
    <source>
        <strain evidence="4">wild</strain>
    </source>
</reference>
<evidence type="ECO:0000313" key="4">
    <source>
        <dbReference type="Proteomes" id="UP000507470"/>
    </source>
</evidence>
<organism evidence="3 4">
    <name type="scientific">Mytilus coruscus</name>
    <name type="common">Sea mussel</name>
    <dbReference type="NCBI Taxonomy" id="42192"/>
    <lineage>
        <taxon>Eukaryota</taxon>
        <taxon>Metazoa</taxon>
        <taxon>Spiralia</taxon>
        <taxon>Lophotrochozoa</taxon>
        <taxon>Mollusca</taxon>
        <taxon>Bivalvia</taxon>
        <taxon>Autobranchia</taxon>
        <taxon>Pteriomorphia</taxon>
        <taxon>Mytilida</taxon>
        <taxon>Mytiloidea</taxon>
        <taxon>Mytilidae</taxon>
        <taxon>Mytilinae</taxon>
        <taxon>Mytilus</taxon>
    </lineage>
</organism>
<dbReference type="PANTHER" id="PTHR15172">
    <property type="entry name" value="GALACTOCEREBROSIDASE"/>
    <property type="match status" value="1"/>
</dbReference>
<dbReference type="AlphaFoldDB" id="A0A6J8ALV8"/>
<feature type="domain" description="Glycosyl hydrolase family 59 C-terminal lectin" evidence="2">
    <location>
        <begin position="47"/>
        <end position="227"/>
    </location>
</feature>
<dbReference type="OrthoDB" id="6099164at2759"/>
<dbReference type="PANTHER" id="PTHR15172:SF1">
    <property type="entry name" value="GALACTOCEREBROSIDASE"/>
    <property type="match status" value="1"/>
</dbReference>
<dbReference type="Gene3D" id="2.60.120.560">
    <property type="entry name" value="Exo-inulinase, domain 1"/>
    <property type="match status" value="1"/>
</dbReference>
<name>A0A6J8ALV8_MYTCO</name>
<feature type="compositionally biased region" description="Polar residues" evidence="1">
    <location>
        <begin position="1"/>
        <end position="13"/>
    </location>
</feature>
<dbReference type="Pfam" id="PF21708">
    <property type="entry name" value="Glyco_hydro_59_C"/>
    <property type="match status" value="1"/>
</dbReference>
<feature type="region of interest" description="Disordered" evidence="1">
    <location>
        <begin position="1"/>
        <end position="24"/>
    </location>
</feature>
<keyword evidence="3" id="KW-0378">Hydrolase</keyword>
<evidence type="ECO:0000256" key="1">
    <source>
        <dbReference type="SAM" id="MobiDB-lite"/>
    </source>
</evidence>
<dbReference type="EC" id="3.2.1.46" evidence="3"/>
<dbReference type="InterPro" id="IPR001286">
    <property type="entry name" value="Glyco_hydro_59"/>
</dbReference>
<dbReference type="GO" id="GO:0006683">
    <property type="term" value="P:galactosylceramide catabolic process"/>
    <property type="evidence" value="ECO:0007669"/>
    <property type="project" value="InterPro"/>
</dbReference>
<dbReference type="GO" id="GO:0004336">
    <property type="term" value="F:galactosylceramidase activity"/>
    <property type="evidence" value="ECO:0007669"/>
    <property type="project" value="UniProtKB-EC"/>
</dbReference>
<gene>
    <name evidence="3" type="ORF">MCOR_8960</name>
</gene>
<keyword evidence="3" id="KW-0326">Glycosidase</keyword>
<accession>A0A6J8ALV8</accession>